<dbReference type="RefSeq" id="WP_172602150.1">
    <property type="nucleotide sequence ID" value="NZ_LR216287.1"/>
</dbReference>
<keyword evidence="2" id="KW-1185">Reference proteome</keyword>
<evidence type="ECO:0000313" key="1">
    <source>
        <dbReference type="EMBL" id="VFJ13611.1"/>
    </source>
</evidence>
<evidence type="ECO:0000313" key="2">
    <source>
        <dbReference type="Proteomes" id="UP000294299"/>
    </source>
</evidence>
<dbReference type="OrthoDB" id="381117at2157"/>
<gene>
    <name evidence="1" type="ORF">NFRAN_1289</name>
</gene>
<dbReference type="AlphaFoldDB" id="A0A484I8R7"/>
<dbReference type="Proteomes" id="UP000294299">
    <property type="component" value="Chromosome NFRAN"/>
</dbReference>
<dbReference type="EMBL" id="LR216287">
    <property type="protein sequence ID" value="VFJ13611.1"/>
    <property type="molecule type" value="Genomic_DNA"/>
</dbReference>
<dbReference type="KEGG" id="nfn:NFRAN_1289"/>
<reference evidence="1 2" key="1">
    <citation type="submission" date="2019-02" db="EMBL/GenBank/DDBJ databases">
        <authorList>
            <person name="Lehtovirta-Morley E L."/>
        </authorList>
    </citation>
    <scope>NUCLEOTIDE SEQUENCE [LARGE SCALE GENOMIC DNA]</scope>
    <source>
        <strain evidence="1">NFRAN1</strain>
    </source>
</reference>
<proteinExistence type="predicted"/>
<name>A0A484I8R7_9ARCH</name>
<dbReference type="GeneID" id="55648753"/>
<organism evidence="1 2">
    <name type="scientific">Candidatus Nitrosocosmicus franklandianus</name>
    <dbReference type="NCBI Taxonomy" id="1798806"/>
    <lineage>
        <taxon>Archaea</taxon>
        <taxon>Nitrososphaerota</taxon>
        <taxon>Nitrososphaeria</taxon>
        <taxon>Nitrososphaerales</taxon>
        <taxon>Nitrososphaeraceae</taxon>
        <taxon>Candidatus Nitrosocosmicus</taxon>
    </lineage>
</organism>
<sequence>MLVLESQLSNGNTPKDSLVDIEVGELVVVGCKGGTVGEVPGKPGVCKE</sequence>
<protein>
    <submittedName>
        <fullName evidence="1">Uncharacterized protein</fullName>
    </submittedName>
</protein>
<accession>A0A484I8R7</accession>